<comment type="caution">
    <text evidence="1">The sequence shown here is derived from an EMBL/GenBank/DDBJ whole genome shotgun (WGS) entry which is preliminary data.</text>
</comment>
<organism evidence="1 2">
    <name type="scientific">Mucuna pruriens</name>
    <name type="common">Velvet bean</name>
    <name type="synonym">Dolichos pruriens</name>
    <dbReference type="NCBI Taxonomy" id="157652"/>
    <lineage>
        <taxon>Eukaryota</taxon>
        <taxon>Viridiplantae</taxon>
        <taxon>Streptophyta</taxon>
        <taxon>Embryophyta</taxon>
        <taxon>Tracheophyta</taxon>
        <taxon>Spermatophyta</taxon>
        <taxon>Magnoliopsida</taxon>
        <taxon>eudicotyledons</taxon>
        <taxon>Gunneridae</taxon>
        <taxon>Pentapetalae</taxon>
        <taxon>rosids</taxon>
        <taxon>fabids</taxon>
        <taxon>Fabales</taxon>
        <taxon>Fabaceae</taxon>
        <taxon>Papilionoideae</taxon>
        <taxon>50 kb inversion clade</taxon>
        <taxon>NPAAA clade</taxon>
        <taxon>indigoferoid/millettioid clade</taxon>
        <taxon>Phaseoleae</taxon>
        <taxon>Mucuna</taxon>
    </lineage>
</organism>
<accession>A0A371FMR5</accession>
<dbReference type="EMBL" id="QJKJ01008482">
    <property type="protein sequence ID" value="RDX79626.1"/>
    <property type="molecule type" value="Genomic_DNA"/>
</dbReference>
<gene>
    <name evidence="1" type="ORF">CR513_39937</name>
</gene>
<name>A0A371FMR5_MUCPR</name>
<dbReference type="AlphaFoldDB" id="A0A371FMR5"/>
<dbReference type="Proteomes" id="UP000257109">
    <property type="component" value="Unassembled WGS sequence"/>
</dbReference>
<reference evidence="1" key="1">
    <citation type="submission" date="2018-05" db="EMBL/GenBank/DDBJ databases">
        <title>Draft genome of Mucuna pruriens seed.</title>
        <authorList>
            <person name="Nnadi N.E."/>
            <person name="Vos R."/>
            <person name="Hasami M.H."/>
            <person name="Devisetty U.K."/>
            <person name="Aguiy J.C."/>
        </authorList>
    </citation>
    <scope>NUCLEOTIDE SEQUENCE [LARGE SCALE GENOMIC DNA]</scope>
    <source>
        <strain evidence="1">JCA_2017</strain>
    </source>
</reference>
<keyword evidence="2" id="KW-1185">Reference proteome</keyword>
<evidence type="ECO:0000313" key="1">
    <source>
        <dbReference type="EMBL" id="RDX79626.1"/>
    </source>
</evidence>
<sequence length="94" mass="10706">MDHIISARRTIGEVEHVSVPNWNYISQMFGLLLFQAHSFILEAETSCAIDFLWTILGKTTNNSNYRQKNDIGSRIYKGCLEHNGVTDYAIADLQ</sequence>
<proteinExistence type="predicted"/>
<evidence type="ECO:0000313" key="2">
    <source>
        <dbReference type="Proteomes" id="UP000257109"/>
    </source>
</evidence>
<protein>
    <submittedName>
        <fullName evidence="1">Uncharacterized protein</fullName>
    </submittedName>
</protein>
<feature type="non-terminal residue" evidence="1">
    <location>
        <position position="1"/>
    </location>
</feature>